<evidence type="ECO:0000256" key="1">
    <source>
        <dbReference type="ARBA" id="ARBA00004401"/>
    </source>
</evidence>
<keyword evidence="3" id="KW-0472">Membrane</keyword>
<dbReference type="STRING" id="1121421.SAMN02745123_03339"/>
<dbReference type="CDD" id="cd06530">
    <property type="entry name" value="S26_SPase_I"/>
    <property type="match status" value="1"/>
</dbReference>
<keyword evidence="7" id="KW-1185">Reference proteome</keyword>
<evidence type="ECO:0000313" key="6">
    <source>
        <dbReference type="EMBL" id="SHK84653.1"/>
    </source>
</evidence>
<dbReference type="Gene3D" id="2.10.109.10">
    <property type="entry name" value="Umud Fragment, subunit A"/>
    <property type="match status" value="1"/>
</dbReference>
<feature type="transmembrane region" description="Helical" evidence="3">
    <location>
        <begin position="33"/>
        <end position="58"/>
    </location>
</feature>
<name>A0A1M6VT13_9FIRM</name>
<dbReference type="GO" id="GO:0005886">
    <property type="term" value="C:plasma membrane"/>
    <property type="evidence" value="ECO:0007669"/>
    <property type="project" value="UniProtKB-SubCell"/>
</dbReference>
<sequence>MNEALKHAVNPTSRRGQEPPFRAPPEPSPLKDILFLLAKIAVILVAFLLIFTFMYGLCRNTDASMAPSVKDGDLVIFYRLDKKYVAQDTLVLEFEGQMQVRRVIATAGDVVDITEDGLVINGALQQETGIYESTQRYENGVEFPLTVGEGQVFVLADSRVNVADSRIYGAVEIKDTLGKVMTIFRRRNI</sequence>
<evidence type="ECO:0000256" key="4">
    <source>
        <dbReference type="SAM" id="MobiDB-lite"/>
    </source>
</evidence>
<feature type="domain" description="Peptidase S26" evidence="5">
    <location>
        <begin position="38"/>
        <end position="183"/>
    </location>
</feature>
<dbReference type="AlphaFoldDB" id="A0A1M6VT13"/>
<dbReference type="GO" id="GO:0009003">
    <property type="term" value="F:signal peptidase activity"/>
    <property type="evidence" value="ECO:0007669"/>
    <property type="project" value="UniProtKB-EC"/>
</dbReference>
<protein>
    <recommendedName>
        <fullName evidence="3">Signal peptidase I</fullName>
        <ecNumber evidence="3">3.4.21.89</ecNumber>
    </recommendedName>
</protein>
<keyword evidence="3" id="KW-1133">Transmembrane helix</keyword>
<dbReference type="InterPro" id="IPR019533">
    <property type="entry name" value="Peptidase_S26"/>
</dbReference>
<dbReference type="GO" id="GO:0006465">
    <property type="term" value="P:signal peptide processing"/>
    <property type="evidence" value="ECO:0007669"/>
    <property type="project" value="InterPro"/>
</dbReference>
<dbReference type="GO" id="GO:0004252">
    <property type="term" value="F:serine-type endopeptidase activity"/>
    <property type="evidence" value="ECO:0007669"/>
    <property type="project" value="InterPro"/>
</dbReference>
<dbReference type="SUPFAM" id="SSF51306">
    <property type="entry name" value="LexA/Signal peptidase"/>
    <property type="match status" value="1"/>
</dbReference>
<dbReference type="EMBL" id="FRAR01000026">
    <property type="protein sequence ID" value="SHK84653.1"/>
    <property type="molecule type" value="Genomic_DNA"/>
</dbReference>
<evidence type="ECO:0000256" key="2">
    <source>
        <dbReference type="ARBA" id="ARBA00009370"/>
    </source>
</evidence>
<dbReference type="EC" id="3.4.21.89" evidence="3"/>
<proteinExistence type="inferred from homology"/>
<dbReference type="PANTHER" id="PTHR43390">
    <property type="entry name" value="SIGNAL PEPTIDASE I"/>
    <property type="match status" value="1"/>
</dbReference>
<keyword evidence="3" id="KW-0812">Transmembrane</keyword>
<comment type="subcellular location">
    <subcellularLocation>
        <location evidence="1">Cell membrane</location>
        <topology evidence="1">Single-pass type II membrane protein</topology>
    </subcellularLocation>
    <subcellularLocation>
        <location evidence="3">Membrane</location>
        <topology evidence="3">Single-pass type II membrane protein</topology>
    </subcellularLocation>
</comment>
<dbReference type="Pfam" id="PF10502">
    <property type="entry name" value="Peptidase_S26"/>
    <property type="match status" value="1"/>
</dbReference>
<feature type="region of interest" description="Disordered" evidence="4">
    <location>
        <begin position="1"/>
        <end position="24"/>
    </location>
</feature>
<evidence type="ECO:0000256" key="3">
    <source>
        <dbReference type="RuleBase" id="RU362042"/>
    </source>
</evidence>
<dbReference type="OrthoDB" id="9802919at2"/>
<organism evidence="6 7">
    <name type="scientific">Desulforamulus aeronauticus DSM 10349</name>
    <dbReference type="NCBI Taxonomy" id="1121421"/>
    <lineage>
        <taxon>Bacteria</taxon>
        <taxon>Bacillati</taxon>
        <taxon>Bacillota</taxon>
        <taxon>Clostridia</taxon>
        <taxon>Eubacteriales</taxon>
        <taxon>Peptococcaceae</taxon>
        <taxon>Desulforamulus</taxon>
    </lineage>
</organism>
<evidence type="ECO:0000259" key="5">
    <source>
        <dbReference type="Pfam" id="PF10502"/>
    </source>
</evidence>
<dbReference type="NCBIfam" id="TIGR02227">
    <property type="entry name" value="sigpep_I_bact"/>
    <property type="match status" value="1"/>
</dbReference>
<keyword evidence="3" id="KW-0378">Hydrolase</keyword>
<gene>
    <name evidence="6" type="ORF">SAMN02745123_03339</name>
</gene>
<comment type="catalytic activity">
    <reaction evidence="3">
        <text>Cleavage of hydrophobic, N-terminal signal or leader sequences from secreted and periplasmic proteins.</text>
        <dbReference type="EC" id="3.4.21.89"/>
    </reaction>
</comment>
<evidence type="ECO:0000313" key="7">
    <source>
        <dbReference type="Proteomes" id="UP000183997"/>
    </source>
</evidence>
<keyword evidence="3" id="KW-0645">Protease</keyword>
<dbReference type="InterPro" id="IPR036286">
    <property type="entry name" value="LexA/Signal_pep-like_sf"/>
</dbReference>
<reference evidence="7" key="1">
    <citation type="submission" date="2016-11" db="EMBL/GenBank/DDBJ databases">
        <authorList>
            <person name="Varghese N."/>
            <person name="Submissions S."/>
        </authorList>
    </citation>
    <scope>NUCLEOTIDE SEQUENCE [LARGE SCALE GENOMIC DNA]</scope>
    <source>
        <strain evidence="7">DSM 10349</strain>
    </source>
</reference>
<dbReference type="RefSeq" id="WP_084082473.1">
    <property type="nucleotide sequence ID" value="NZ_FRAR01000026.1"/>
</dbReference>
<accession>A0A1M6VT13</accession>
<comment type="similarity">
    <text evidence="2 3">Belongs to the peptidase S26 family.</text>
</comment>
<dbReference type="PRINTS" id="PR00727">
    <property type="entry name" value="LEADERPTASE"/>
</dbReference>
<dbReference type="InterPro" id="IPR000223">
    <property type="entry name" value="Pept_S26A_signal_pept_1"/>
</dbReference>
<dbReference type="PANTHER" id="PTHR43390:SF1">
    <property type="entry name" value="CHLOROPLAST PROCESSING PEPTIDASE"/>
    <property type="match status" value="1"/>
</dbReference>
<dbReference type="Proteomes" id="UP000183997">
    <property type="component" value="Unassembled WGS sequence"/>
</dbReference>